<feature type="transmembrane region" description="Helical" evidence="8">
    <location>
        <begin position="71"/>
        <end position="86"/>
    </location>
</feature>
<dbReference type="OrthoDB" id="3385430at2"/>
<dbReference type="Gene3D" id="1.10.3470.10">
    <property type="entry name" value="ABC transporter involved in vitamin B12 uptake, BtuC"/>
    <property type="match status" value="1"/>
</dbReference>
<evidence type="ECO:0000256" key="1">
    <source>
        <dbReference type="ARBA" id="ARBA00004141"/>
    </source>
</evidence>
<evidence type="ECO:0000256" key="8">
    <source>
        <dbReference type="SAM" id="Phobius"/>
    </source>
</evidence>
<feature type="transmembrane region" description="Helical" evidence="8">
    <location>
        <begin position="224"/>
        <end position="245"/>
    </location>
</feature>
<accession>A0A2W2C6Z4</accession>
<dbReference type="GO" id="GO:0010043">
    <property type="term" value="P:response to zinc ion"/>
    <property type="evidence" value="ECO:0007669"/>
    <property type="project" value="TreeGrafter"/>
</dbReference>
<keyword evidence="6" id="KW-0813">Transport</keyword>
<keyword evidence="4 8" id="KW-1133">Transmembrane helix</keyword>
<feature type="transmembrane region" description="Helical" evidence="8">
    <location>
        <begin position="196"/>
        <end position="212"/>
    </location>
</feature>
<comment type="subcellular location">
    <subcellularLocation>
        <location evidence="6">Cell membrane</location>
        <topology evidence="6">Multi-pass membrane protein</topology>
    </subcellularLocation>
    <subcellularLocation>
        <location evidence="1">Membrane</location>
        <topology evidence="1">Multi-pass membrane protein</topology>
    </subcellularLocation>
</comment>
<sequence>MNSVDGFLDLLTLPAVQRSAIGLLIAAVGLPIVGVFIIGLDIIAVRFAMMHVALLGIAVGLLTGLDPMLCGLAACALAGAGVAPLARRPTGLPGAMGLLMTFAIAAALLVLSVSGVNATGAFELLWGSILATRDIDLYVLGALALVVHVLFWRWRRQLALLLFDRELALCSGVAAGPLLLALLVVIAVAIGASIRLTGALLVDALTILPALGARNLGRSLRSMVAWAIALGITGNSIGFVVALLLDQPPGPVLVLVAGTLTLLTYLIPEGARDAIDPGRRAGRGGDPVSAGQRMWQH</sequence>
<evidence type="ECO:0000256" key="3">
    <source>
        <dbReference type="ARBA" id="ARBA00022692"/>
    </source>
</evidence>
<dbReference type="AlphaFoldDB" id="A0A2W2C6Z4"/>
<organism evidence="9 10">
    <name type="scientific">Micromonospora endophytica</name>
    <dbReference type="NCBI Taxonomy" id="515350"/>
    <lineage>
        <taxon>Bacteria</taxon>
        <taxon>Bacillati</taxon>
        <taxon>Actinomycetota</taxon>
        <taxon>Actinomycetes</taxon>
        <taxon>Micromonosporales</taxon>
        <taxon>Micromonosporaceae</taxon>
        <taxon>Micromonospora</taxon>
    </lineage>
</organism>
<dbReference type="GO" id="GO:0043190">
    <property type="term" value="C:ATP-binding cassette (ABC) transporter complex"/>
    <property type="evidence" value="ECO:0007669"/>
    <property type="project" value="InterPro"/>
</dbReference>
<evidence type="ECO:0000256" key="5">
    <source>
        <dbReference type="ARBA" id="ARBA00023136"/>
    </source>
</evidence>
<dbReference type="PANTHER" id="PTHR30477">
    <property type="entry name" value="ABC-TRANSPORTER METAL-BINDING PROTEIN"/>
    <property type="match status" value="1"/>
</dbReference>
<dbReference type="Pfam" id="PF00950">
    <property type="entry name" value="ABC-3"/>
    <property type="match status" value="1"/>
</dbReference>
<evidence type="ECO:0000256" key="7">
    <source>
        <dbReference type="SAM" id="MobiDB-lite"/>
    </source>
</evidence>
<dbReference type="EMBL" id="POTX01000094">
    <property type="protein sequence ID" value="PZF95265.1"/>
    <property type="molecule type" value="Genomic_DNA"/>
</dbReference>
<evidence type="ECO:0000256" key="4">
    <source>
        <dbReference type="ARBA" id="ARBA00022989"/>
    </source>
</evidence>
<feature type="transmembrane region" description="Helical" evidence="8">
    <location>
        <begin position="47"/>
        <end position="65"/>
    </location>
</feature>
<comment type="similarity">
    <text evidence="2 6">Belongs to the ABC-3 integral membrane protein family.</text>
</comment>
<gene>
    <name evidence="9" type="ORF">C1I93_15540</name>
</gene>
<protein>
    <submittedName>
        <fullName evidence="9">ABC transporter</fullName>
    </submittedName>
</protein>
<name>A0A2W2C6Z4_9ACTN</name>
<dbReference type="SUPFAM" id="SSF81345">
    <property type="entry name" value="ABC transporter involved in vitamin B12 uptake, BtuC"/>
    <property type="match status" value="1"/>
</dbReference>
<dbReference type="Proteomes" id="UP000248627">
    <property type="component" value="Unassembled WGS sequence"/>
</dbReference>
<evidence type="ECO:0000256" key="6">
    <source>
        <dbReference type="RuleBase" id="RU003943"/>
    </source>
</evidence>
<feature type="region of interest" description="Disordered" evidence="7">
    <location>
        <begin position="277"/>
        <end position="297"/>
    </location>
</feature>
<comment type="caution">
    <text evidence="9">The sequence shown here is derived from an EMBL/GenBank/DDBJ whole genome shotgun (WGS) entry which is preliminary data.</text>
</comment>
<keyword evidence="10" id="KW-1185">Reference proteome</keyword>
<feature type="transmembrane region" description="Helical" evidence="8">
    <location>
        <begin position="98"/>
        <end position="117"/>
    </location>
</feature>
<keyword evidence="3 6" id="KW-0812">Transmembrane</keyword>
<evidence type="ECO:0000313" key="10">
    <source>
        <dbReference type="Proteomes" id="UP000248627"/>
    </source>
</evidence>
<dbReference type="InterPro" id="IPR001626">
    <property type="entry name" value="ABC_TroCD"/>
</dbReference>
<feature type="transmembrane region" description="Helical" evidence="8">
    <location>
        <begin position="137"/>
        <end position="155"/>
    </location>
</feature>
<dbReference type="PANTHER" id="PTHR30477:SF0">
    <property type="entry name" value="METAL TRANSPORT SYSTEM MEMBRANE PROTEIN TM_0125-RELATED"/>
    <property type="match status" value="1"/>
</dbReference>
<keyword evidence="5 8" id="KW-0472">Membrane</keyword>
<dbReference type="GO" id="GO:0055085">
    <property type="term" value="P:transmembrane transport"/>
    <property type="evidence" value="ECO:0007669"/>
    <property type="project" value="InterPro"/>
</dbReference>
<feature type="transmembrane region" description="Helical" evidence="8">
    <location>
        <begin position="167"/>
        <end position="190"/>
    </location>
</feature>
<evidence type="ECO:0000256" key="2">
    <source>
        <dbReference type="ARBA" id="ARBA00008034"/>
    </source>
</evidence>
<evidence type="ECO:0000313" key="9">
    <source>
        <dbReference type="EMBL" id="PZF95265.1"/>
    </source>
</evidence>
<feature type="transmembrane region" description="Helical" evidence="8">
    <location>
        <begin position="251"/>
        <end position="267"/>
    </location>
</feature>
<proteinExistence type="inferred from homology"/>
<reference evidence="9 10" key="1">
    <citation type="submission" date="2018-01" db="EMBL/GenBank/DDBJ databases">
        <title>Draft genome sequence of Jishengella endophytica.</title>
        <authorList>
            <person name="Sahin N."/>
            <person name="Ay H."/>
            <person name="Saygin H."/>
        </authorList>
    </citation>
    <scope>NUCLEOTIDE SEQUENCE [LARGE SCALE GENOMIC DNA]</scope>
    <source>
        <strain evidence="9 10">DSM 45430</strain>
    </source>
</reference>
<feature type="transmembrane region" description="Helical" evidence="8">
    <location>
        <begin position="20"/>
        <end position="40"/>
    </location>
</feature>
<dbReference type="InterPro" id="IPR037294">
    <property type="entry name" value="ABC_BtuC-like"/>
</dbReference>